<protein>
    <submittedName>
        <fullName evidence="2">Uncharacterized protein</fullName>
    </submittedName>
</protein>
<reference evidence="2" key="1">
    <citation type="journal article" date="2020" name="Stud. Mycol.">
        <title>101 Dothideomycetes genomes: a test case for predicting lifestyles and emergence of pathogens.</title>
        <authorList>
            <person name="Haridas S."/>
            <person name="Albert R."/>
            <person name="Binder M."/>
            <person name="Bloem J."/>
            <person name="Labutti K."/>
            <person name="Salamov A."/>
            <person name="Andreopoulos B."/>
            <person name="Baker S."/>
            <person name="Barry K."/>
            <person name="Bills G."/>
            <person name="Bluhm B."/>
            <person name="Cannon C."/>
            <person name="Castanera R."/>
            <person name="Culley D."/>
            <person name="Daum C."/>
            <person name="Ezra D."/>
            <person name="Gonzalez J."/>
            <person name="Henrissat B."/>
            <person name="Kuo A."/>
            <person name="Liang C."/>
            <person name="Lipzen A."/>
            <person name="Lutzoni F."/>
            <person name="Magnuson J."/>
            <person name="Mondo S."/>
            <person name="Nolan M."/>
            <person name="Ohm R."/>
            <person name="Pangilinan J."/>
            <person name="Park H.-J."/>
            <person name="Ramirez L."/>
            <person name="Alfaro M."/>
            <person name="Sun H."/>
            <person name="Tritt A."/>
            <person name="Yoshinaga Y."/>
            <person name="Zwiers L.-H."/>
            <person name="Turgeon B."/>
            <person name="Goodwin S."/>
            <person name="Spatafora J."/>
            <person name="Crous P."/>
            <person name="Grigoriev I."/>
        </authorList>
    </citation>
    <scope>NUCLEOTIDE SEQUENCE</scope>
    <source>
        <strain evidence="2">CBS 121167</strain>
    </source>
</reference>
<gene>
    <name evidence="2" type="ORF">K452DRAFT_298877</name>
</gene>
<keyword evidence="3" id="KW-1185">Reference proteome</keyword>
<keyword evidence="1" id="KW-1133">Transmembrane helix</keyword>
<dbReference type="Proteomes" id="UP000799438">
    <property type="component" value="Unassembled WGS sequence"/>
</dbReference>
<feature type="transmembrane region" description="Helical" evidence="1">
    <location>
        <begin position="32"/>
        <end position="53"/>
    </location>
</feature>
<evidence type="ECO:0000256" key="1">
    <source>
        <dbReference type="SAM" id="Phobius"/>
    </source>
</evidence>
<name>A0A6A6BBD6_9PEZI</name>
<dbReference type="EMBL" id="ML995487">
    <property type="protein sequence ID" value="KAF2141519.1"/>
    <property type="molecule type" value="Genomic_DNA"/>
</dbReference>
<keyword evidence="1" id="KW-0472">Membrane</keyword>
<evidence type="ECO:0000313" key="2">
    <source>
        <dbReference type="EMBL" id="KAF2141519.1"/>
    </source>
</evidence>
<proteinExistence type="predicted"/>
<keyword evidence="1" id="KW-0812">Transmembrane</keyword>
<sequence>MATTTAAASTATTTTADKSGTIFTQNTLESHVGAGIALFFIIFYVTDFILLSLMQAKDKKERQQFILGEPQSPLMIETPLSSDEV</sequence>
<accession>A0A6A6BBD6</accession>
<dbReference type="GeneID" id="54299660"/>
<dbReference type="RefSeq" id="XP_033397232.1">
    <property type="nucleotide sequence ID" value="XM_033542163.1"/>
</dbReference>
<evidence type="ECO:0000313" key="3">
    <source>
        <dbReference type="Proteomes" id="UP000799438"/>
    </source>
</evidence>
<dbReference type="AlphaFoldDB" id="A0A6A6BBD6"/>
<organism evidence="2 3">
    <name type="scientific">Aplosporella prunicola CBS 121167</name>
    <dbReference type="NCBI Taxonomy" id="1176127"/>
    <lineage>
        <taxon>Eukaryota</taxon>
        <taxon>Fungi</taxon>
        <taxon>Dikarya</taxon>
        <taxon>Ascomycota</taxon>
        <taxon>Pezizomycotina</taxon>
        <taxon>Dothideomycetes</taxon>
        <taxon>Dothideomycetes incertae sedis</taxon>
        <taxon>Botryosphaeriales</taxon>
        <taxon>Aplosporellaceae</taxon>
        <taxon>Aplosporella</taxon>
    </lineage>
</organism>